<dbReference type="GeneID" id="19333595"/>
<dbReference type="VEuPathDB" id="FungiDB:MYCFIDRAFT_176624"/>
<reference evidence="1 2" key="1">
    <citation type="journal article" date="2012" name="PLoS Pathog.">
        <title>Diverse lifestyles and strategies of plant pathogenesis encoded in the genomes of eighteen Dothideomycetes fungi.</title>
        <authorList>
            <person name="Ohm R.A."/>
            <person name="Feau N."/>
            <person name="Henrissat B."/>
            <person name="Schoch C.L."/>
            <person name="Horwitz B.A."/>
            <person name="Barry K.W."/>
            <person name="Condon B.J."/>
            <person name="Copeland A.C."/>
            <person name="Dhillon B."/>
            <person name="Glaser F."/>
            <person name="Hesse C.N."/>
            <person name="Kosti I."/>
            <person name="LaButti K."/>
            <person name="Lindquist E.A."/>
            <person name="Lucas S."/>
            <person name="Salamov A.A."/>
            <person name="Bradshaw R.E."/>
            <person name="Ciuffetti L."/>
            <person name="Hamelin R.C."/>
            <person name="Kema G.H.J."/>
            <person name="Lawrence C."/>
            <person name="Scott J.A."/>
            <person name="Spatafora J.W."/>
            <person name="Turgeon B.G."/>
            <person name="de Wit P.J.G.M."/>
            <person name="Zhong S."/>
            <person name="Goodwin S.B."/>
            <person name="Grigoriev I.V."/>
        </authorList>
    </citation>
    <scope>NUCLEOTIDE SEQUENCE [LARGE SCALE GENOMIC DNA]</scope>
    <source>
        <strain evidence="1 2">CIRAD86</strain>
    </source>
</reference>
<dbReference type="EMBL" id="KB446560">
    <property type="protein sequence ID" value="EME81339.1"/>
    <property type="molecule type" value="Genomic_DNA"/>
</dbReference>
<dbReference type="HOGENOM" id="CLU_2400633_0_0_1"/>
<evidence type="ECO:0000313" key="2">
    <source>
        <dbReference type="Proteomes" id="UP000016932"/>
    </source>
</evidence>
<name>M2ZQI9_PSEFD</name>
<evidence type="ECO:0000313" key="1">
    <source>
        <dbReference type="EMBL" id="EME81339.1"/>
    </source>
</evidence>
<proteinExistence type="predicted"/>
<dbReference type="RefSeq" id="XP_007928557.1">
    <property type="nucleotide sequence ID" value="XM_007930366.1"/>
</dbReference>
<gene>
    <name evidence="1" type="ORF">MYCFIDRAFT_176624</name>
</gene>
<keyword evidence="2" id="KW-1185">Reference proteome</keyword>
<dbReference type="AlphaFoldDB" id="M2ZQI9"/>
<sequence>MLCIVCECSRIQIPLHGRHLLSFSSIHVSQAIFFAYHSIFEGGSRIGIVKRSWRDGLRRLSLSAELPLVHPCEENFIRAHQANAGNIKTLLPR</sequence>
<organism evidence="1 2">
    <name type="scientific">Pseudocercospora fijiensis (strain CIRAD86)</name>
    <name type="common">Black leaf streak disease fungus</name>
    <name type="synonym">Mycosphaerella fijiensis</name>
    <dbReference type="NCBI Taxonomy" id="383855"/>
    <lineage>
        <taxon>Eukaryota</taxon>
        <taxon>Fungi</taxon>
        <taxon>Dikarya</taxon>
        <taxon>Ascomycota</taxon>
        <taxon>Pezizomycotina</taxon>
        <taxon>Dothideomycetes</taxon>
        <taxon>Dothideomycetidae</taxon>
        <taxon>Mycosphaerellales</taxon>
        <taxon>Mycosphaerellaceae</taxon>
        <taxon>Pseudocercospora</taxon>
    </lineage>
</organism>
<protein>
    <submittedName>
        <fullName evidence="1">Uncharacterized protein</fullName>
    </submittedName>
</protein>
<dbReference type="Proteomes" id="UP000016932">
    <property type="component" value="Unassembled WGS sequence"/>
</dbReference>
<accession>M2ZQI9</accession>
<dbReference type="KEGG" id="pfj:MYCFIDRAFT_176624"/>